<reference evidence="3" key="1">
    <citation type="submission" date="2019-09" db="EMBL/GenBank/DDBJ databases">
        <title>Draft genome information of white flower Hibiscus syriacus.</title>
        <authorList>
            <person name="Kim Y.-M."/>
        </authorList>
    </citation>
    <scope>NUCLEOTIDE SEQUENCE [LARGE SCALE GENOMIC DNA]</scope>
    <source>
        <strain evidence="3">YM2019G1</strain>
    </source>
</reference>
<dbReference type="InterPro" id="IPR002156">
    <property type="entry name" value="RNaseH_domain"/>
</dbReference>
<protein>
    <recommendedName>
        <fullName evidence="2">RNase H type-1 domain-containing protein</fullName>
    </recommendedName>
</protein>
<feature type="compositionally biased region" description="Basic and acidic residues" evidence="1">
    <location>
        <begin position="353"/>
        <end position="363"/>
    </location>
</feature>
<feature type="region of interest" description="Disordered" evidence="1">
    <location>
        <begin position="353"/>
        <end position="379"/>
    </location>
</feature>
<organism evidence="3 4">
    <name type="scientific">Hibiscus syriacus</name>
    <name type="common">Rose of Sharon</name>
    <dbReference type="NCBI Taxonomy" id="106335"/>
    <lineage>
        <taxon>Eukaryota</taxon>
        <taxon>Viridiplantae</taxon>
        <taxon>Streptophyta</taxon>
        <taxon>Embryophyta</taxon>
        <taxon>Tracheophyta</taxon>
        <taxon>Spermatophyta</taxon>
        <taxon>Magnoliopsida</taxon>
        <taxon>eudicotyledons</taxon>
        <taxon>Gunneridae</taxon>
        <taxon>Pentapetalae</taxon>
        <taxon>rosids</taxon>
        <taxon>malvids</taxon>
        <taxon>Malvales</taxon>
        <taxon>Malvaceae</taxon>
        <taxon>Malvoideae</taxon>
        <taxon>Hibiscus</taxon>
    </lineage>
</organism>
<comment type="caution">
    <text evidence="3">The sequence shown here is derived from an EMBL/GenBank/DDBJ whole genome shotgun (WGS) entry which is preliminary data.</text>
</comment>
<dbReference type="EMBL" id="VEPZ02000537">
    <property type="protein sequence ID" value="KAE8723185.1"/>
    <property type="molecule type" value="Genomic_DNA"/>
</dbReference>
<dbReference type="Proteomes" id="UP000436088">
    <property type="component" value="Unassembled WGS sequence"/>
</dbReference>
<dbReference type="AlphaFoldDB" id="A0A6A3C209"/>
<gene>
    <name evidence="3" type="ORF">F3Y22_tig00012724pilonHSYRG00007</name>
</gene>
<dbReference type="CDD" id="cd06222">
    <property type="entry name" value="RNase_H_like"/>
    <property type="match status" value="1"/>
</dbReference>
<dbReference type="Gene3D" id="3.30.420.10">
    <property type="entry name" value="Ribonuclease H-like superfamily/Ribonuclease H"/>
    <property type="match status" value="1"/>
</dbReference>
<evidence type="ECO:0000313" key="4">
    <source>
        <dbReference type="Proteomes" id="UP000436088"/>
    </source>
</evidence>
<evidence type="ECO:0000313" key="3">
    <source>
        <dbReference type="EMBL" id="KAE8723185.1"/>
    </source>
</evidence>
<dbReference type="InterPro" id="IPR053151">
    <property type="entry name" value="RNase_H-like"/>
</dbReference>
<dbReference type="InterPro" id="IPR012337">
    <property type="entry name" value="RNaseH-like_sf"/>
</dbReference>
<accession>A0A6A3C209</accession>
<evidence type="ECO:0000256" key="1">
    <source>
        <dbReference type="SAM" id="MobiDB-lite"/>
    </source>
</evidence>
<dbReference type="SUPFAM" id="SSF53098">
    <property type="entry name" value="Ribonuclease H-like"/>
    <property type="match status" value="1"/>
</dbReference>
<dbReference type="PANTHER" id="PTHR47723:SF19">
    <property type="entry name" value="POLYNUCLEOTIDYL TRANSFERASE, RIBONUCLEASE H-LIKE SUPERFAMILY PROTEIN"/>
    <property type="match status" value="1"/>
</dbReference>
<feature type="domain" description="RNase H type-1" evidence="2">
    <location>
        <begin position="229"/>
        <end position="348"/>
    </location>
</feature>
<evidence type="ECO:0000259" key="2">
    <source>
        <dbReference type="Pfam" id="PF13456"/>
    </source>
</evidence>
<dbReference type="InterPro" id="IPR036397">
    <property type="entry name" value="RNaseH_sf"/>
</dbReference>
<dbReference type="GO" id="GO:0003676">
    <property type="term" value="F:nucleic acid binding"/>
    <property type="evidence" value="ECO:0007669"/>
    <property type="project" value="InterPro"/>
</dbReference>
<name>A0A6A3C209_HIBSY</name>
<dbReference type="GO" id="GO:0004523">
    <property type="term" value="F:RNA-DNA hybrid ribonuclease activity"/>
    <property type="evidence" value="ECO:0007669"/>
    <property type="project" value="InterPro"/>
</dbReference>
<dbReference type="PANTHER" id="PTHR47723">
    <property type="entry name" value="OS05G0353850 PROTEIN"/>
    <property type="match status" value="1"/>
</dbReference>
<keyword evidence="4" id="KW-1185">Reference proteome</keyword>
<dbReference type="InterPro" id="IPR044730">
    <property type="entry name" value="RNase_H-like_dom_plant"/>
</dbReference>
<proteinExistence type="predicted"/>
<dbReference type="Pfam" id="PF13456">
    <property type="entry name" value="RVT_3"/>
    <property type="match status" value="1"/>
</dbReference>
<sequence>MDQIKNMEEILKEFCRASGQKVSLAKTNIMFSKNVDSQCRAEISTSRGFAEVGNLGKYRRVPLLHGRVTKATYQYITQREFYMGKSETKLGVNLANWNEVCTPISNGGLGFKHLEKQNDAFLMKIAFNLVLHPNQLWREYCIPNLELHDPNDWDLLFGSIIWSIWNHRNLSIFNPDELGKETILEQGKRMQMEGIRAIESKVKTSNIEPLKQSGENKWKPPPNGWMKFNSDGARNPRDGYATCGGIIRNNIGEWILGYARAVGICSVVEAEIWGVFEGLTHAWNIGERQVILETDSAEALRLLAKRGEGAESPIIPQRIRELVGRNWTVSFTQIRREANGIADIMSKKSGRDDFAGKVCREPPGDTISRLQEDGPGLRS</sequence>